<sequence length="301" mass="34109">STIPQLQSHIYQLSYAIEAQTLILHGLMTQRSEARRKLNRFLDPMARLPLELQSHIFLAVDLDVDPPKPHPDAPPMVFLSVCGLWRDIALATPKLWDRLSIDYPSRRPHYSELGKLWLSRARSHPLLLSLHGALSLDGSAQDLVATYSNQLEHLSLRALSPYSLESPCTNFHVNPALRLPLLKTLSFDADREANFGNMREWLRFLAAASELSSLTLCNASFNDFRDYNEPGSFYLASLDTLHLGRPCTWTLTNKHGCNANVLRHLTLPALKVLSVSHFNLHYQDFLAFPTRSSPRLESLHI</sequence>
<evidence type="ECO:0008006" key="3">
    <source>
        <dbReference type="Google" id="ProtNLM"/>
    </source>
</evidence>
<gene>
    <name evidence="1" type="ORF">R3P38DRAFT_2463868</name>
</gene>
<feature type="non-terminal residue" evidence="1">
    <location>
        <position position="301"/>
    </location>
</feature>
<protein>
    <recommendedName>
        <fullName evidence="3">F-box domain-containing protein</fullName>
    </recommendedName>
</protein>
<dbReference type="EMBL" id="JAWWNJ010000009">
    <property type="protein sequence ID" value="KAK7048988.1"/>
    <property type="molecule type" value="Genomic_DNA"/>
</dbReference>
<dbReference type="Proteomes" id="UP001362999">
    <property type="component" value="Unassembled WGS sequence"/>
</dbReference>
<feature type="non-terminal residue" evidence="1">
    <location>
        <position position="1"/>
    </location>
</feature>
<reference evidence="1 2" key="1">
    <citation type="journal article" date="2024" name="J Genomics">
        <title>Draft genome sequencing and assembly of Favolaschia claudopus CIRM-BRFM 2984 isolated from oak limbs.</title>
        <authorList>
            <person name="Navarro D."/>
            <person name="Drula E."/>
            <person name="Chaduli D."/>
            <person name="Cazenave R."/>
            <person name="Ahrendt S."/>
            <person name="Wang J."/>
            <person name="Lipzen A."/>
            <person name="Daum C."/>
            <person name="Barry K."/>
            <person name="Grigoriev I.V."/>
            <person name="Favel A."/>
            <person name="Rosso M.N."/>
            <person name="Martin F."/>
        </authorList>
    </citation>
    <scope>NUCLEOTIDE SEQUENCE [LARGE SCALE GENOMIC DNA]</scope>
    <source>
        <strain evidence="1 2">CIRM-BRFM 2984</strain>
    </source>
</reference>
<dbReference type="AlphaFoldDB" id="A0AAW0DCY4"/>
<organism evidence="1 2">
    <name type="scientific">Favolaschia claudopus</name>
    <dbReference type="NCBI Taxonomy" id="2862362"/>
    <lineage>
        <taxon>Eukaryota</taxon>
        <taxon>Fungi</taxon>
        <taxon>Dikarya</taxon>
        <taxon>Basidiomycota</taxon>
        <taxon>Agaricomycotina</taxon>
        <taxon>Agaricomycetes</taxon>
        <taxon>Agaricomycetidae</taxon>
        <taxon>Agaricales</taxon>
        <taxon>Marasmiineae</taxon>
        <taxon>Mycenaceae</taxon>
        <taxon>Favolaschia</taxon>
    </lineage>
</organism>
<proteinExistence type="predicted"/>
<comment type="caution">
    <text evidence="1">The sequence shown here is derived from an EMBL/GenBank/DDBJ whole genome shotgun (WGS) entry which is preliminary data.</text>
</comment>
<accession>A0AAW0DCY4</accession>
<keyword evidence="2" id="KW-1185">Reference proteome</keyword>
<evidence type="ECO:0000313" key="1">
    <source>
        <dbReference type="EMBL" id="KAK7048988.1"/>
    </source>
</evidence>
<evidence type="ECO:0000313" key="2">
    <source>
        <dbReference type="Proteomes" id="UP001362999"/>
    </source>
</evidence>
<name>A0AAW0DCY4_9AGAR</name>